<dbReference type="EMBL" id="KK784879">
    <property type="protein sequence ID" value="KDO78263.1"/>
    <property type="molecule type" value="Genomic_DNA"/>
</dbReference>
<evidence type="ECO:0000313" key="2">
    <source>
        <dbReference type="EMBL" id="KDO78263.1"/>
    </source>
</evidence>
<dbReference type="SUPFAM" id="SSF54593">
    <property type="entry name" value="Glyoxalase/Bleomycin resistance protein/Dihydroxybiphenyl dioxygenase"/>
    <property type="match status" value="1"/>
</dbReference>
<proteinExistence type="predicted"/>
<evidence type="ECO:0000313" key="3">
    <source>
        <dbReference type="Proteomes" id="UP000027120"/>
    </source>
</evidence>
<accession>A0A067GEY7</accession>
<evidence type="ECO:0000259" key="1">
    <source>
        <dbReference type="Pfam" id="PF00903"/>
    </source>
</evidence>
<protein>
    <recommendedName>
        <fullName evidence="1">Glyoxalase/fosfomycin resistance/dioxygenase domain-containing protein</fullName>
    </recommendedName>
</protein>
<name>A0A067GEY7_CITSI</name>
<dbReference type="SMR" id="A0A067GEY7"/>
<dbReference type="PANTHER" id="PTHR46036:SF2">
    <property type="entry name" value="LACTOYLGLUTATHIONE LYASE GLX1"/>
    <property type="match status" value="1"/>
</dbReference>
<dbReference type="Gene3D" id="3.10.180.10">
    <property type="entry name" value="2,3-Dihydroxybiphenyl 1,2-Dioxygenase, domain 1"/>
    <property type="match status" value="1"/>
</dbReference>
<keyword evidence="3" id="KW-1185">Reference proteome</keyword>
<dbReference type="InterPro" id="IPR029068">
    <property type="entry name" value="Glyas_Bleomycin-R_OHBP_Dase"/>
</dbReference>
<feature type="domain" description="Glyoxalase/fosfomycin resistance/dioxygenase" evidence="1">
    <location>
        <begin position="43"/>
        <end position="145"/>
    </location>
</feature>
<dbReference type="Pfam" id="PF00903">
    <property type="entry name" value="Glyoxalase"/>
    <property type="match status" value="1"/>
</dbReference>
<reference evidence="2 3" key="1">
    <citation type="submission" date="2014-04" db="EMBL/GenBank/DDBJ databases">
        <authorList>
            <consortium name="International Citrus Genome Consortium"/>
            <person name="Gmitter F."/>
            <person name="Chen C."/>
            <person name="Farmerie W."/>
            <person name="Harkins T."/>
            <person name="Desany B."/>
            <person name="Mohiuddin M."/>
            <person name="Kodira C."/>
            <person name="Borodovsky M."/>
            <person name="Lomsadze A."/>
            <person name="Burns P."/>
            <person name="Jenkins J."/>
            <person name="Prochnik S."/>
            <person name="Shu S."/>
            <person name="Chapman J."/>
            <person name="Pitluck S."/>
            <person name="Schmutz J."/>
            <person name="Rokhsar D."/>
        </authorList>
    </citation>
    <scope>NUCLEOTIDE SEQUENCE</scope>
</reference>
<dbReference type="InterPro" id="IPR004360">
    <property type="entry name" value="Glyas_Fos-R_dOase_dom"/>
</dbReference>
<dbReference type="PANTHER" id="PTHR46036">
    <property type="entry name" value="LACTOYLGLUTATHIONE LYASE"/>
    <property type="match status" value="1"/>
</dbReference>
<dbReference type="AlphaFoldDB" id="A0A067GEY7"/>
<dbReference type="Proteomes" id="UP000027120">
    <property type="component" value="Unassembled WGS sequence"/>
</dbReference>
<sequence length="161" mass="17695">MPALFSLLSNSGSIVVVIKSAYSLLFNPKDLPLNDVVFVGSLQALGMKLLRTVDKPEYKYTLAMLGYAEEDQTTVLELTYNYGVTEYTKGNAYAQVAISTDDVYKSAEVVNLVTQELGGKITRQPGSIPGLNTKITSFVDPDGWKTVLVDNEDFLKEIQSE</sequence>
<organism evidence="2 3">
    <name type="scientific">Citrus sinensis</name>
    <name type="common">Sweet orange</name>
    <name type="synonym">Citrus aurantium var. sinensis</name>
    <dbReference type="NCBI Taxonomy" id="2711"/>
    <lineage>
        <taxon>Eukaryota</taxon>
        <taxon>Viridiplantae</taxon>
        <taxon>Streptophyta</taxon>
        <taxon>Embryophyta</taxon>
        <taxon>Tracheophyta</taxon>
        <taxon>Spermatophyta</taxon>
        <taxon>Magnoliopsida</taxon>
        <taxon>eudicotyledons</taxon>
        <taxon>Gunneridae</taxon>
        <taxon>Pentapetalae</taxon>
        <taxon>rosids</taxon>
        <taxon>malvids</taxon>
        <taxon>Sapindales</taxon>
        <taxon>Rutaceae</taxon>
        <taxon>Aurantioideae</taxon>
        <taxon>Citrus</taxon>
    </lineage>
</organism>
<gene>
    <name evidence="2" type="ORF">CISIN_1g0228181mg</name>
</gene>